<evidence type="ECO:0000313" key="1">
    <source>
        <dbReference type="EMBL" id="JAD30889.1"/>
    </source>
</evidence>
<dbReference type="EMBL" id="GBRH01267006">
    <property type="protein sequence ID" value="JAD30889.1"/>
    <property type="molecule type" value="Transcribed_RNA"/>
</dbReference>
<protein>
    <submittedName>
        <fullName evidence="1">Uncharacterized protein</fullName>
    </submittedName>
</protein>
<reference evidence="1" key="1">
    <citation type="submission" date="2014-09" db="EMBL/GenBank/DDBJ databases">
        <authorList>
            <person name="Magalhaes I.L.F."/>
            <person name="Oliveira U."/>
            <person name="Santos F.R."/>
            <person name="Vidigal T.H.D.A."/>
            <person name="Brescovit A.D."/>
            <person name="Santos A.J."/>
        </authorList>
    </citation>
    <scope>NUCLEOTIDE SEQUENCE</scope>
    <source>
        <tissue evidence="1">Shoot tissue taken approximately 20 cm above the soil surface</tissue>
    </source>
</reference>
<name>A0A0A8YUS0_ARUDO</name>
<reference evidence="1" key="2">
    <citation type="journal article" date="2015" name="Data Brief">
        <title>Shoot transcriptome of the giant reed, Arundo donax.</title>
        <authorList>
            <person name="Barrero R.A."/>
            <person name="Guerrero F.D."/>
            <person name="Moolhuijzen P."/>
            <person name="Goolsby J.A."/>
            <person name="Tidwell J."/>
            <person name="Bellgard S.E."/>
            <person name="Bellgard M.I."/>
        </authorList>
    </citation>
    <scope>NUCLEOTIDE SEQUENCE</scope>
    <source>
        <tissue evidence="1">Shoot tissue taken approximately 20 cm above the soil surface</tissue>
    </source>
</reference>
<sequence>MEGEEEEEDGHRAALHDLSIYRDLAS</sequence>
<organism evidence="1">
    <name type="scientific">Arundo donax</name>
    <name type="common">Giant reed</name>
    <name type="synonym">Donax arundinaceus</name>
    <dbReference type="NCBI Taxonomy" id="35708"/>
    <lineage>
        <taxon>Eukaryota</taxon>
        <taxon>Viridiplantae</taxon>
        <taxon>Streptophyta</taxon>
        <taxon>Embryophyta</taxon>
        <taxon>Tracheophyta</taxon>
        <taxon>Spermatophyta</taxon>
        <taxon>Magnoliopsida</taxon>
        <taxon>Liliopsida</taxon>
        <taxon>Poales</taxon>
        <taxon>Poaceae</taxon>
        <taxon>PACMAD clade</taxon>
        <taxon>Arundinoideae</taxon>
        <taxon>Arundineae</taxon>
        <taxon>Arundo</taxon>
    </lineage>
</organism>
<accession>A0A0A8YUS0</accession>
<dbReference type="AlphaFoldDB" id="A0A0A8YUS0"/>
<proteinExistence type="predicted"/>